<evidence type="ECO:0000313" key="5">
    <source>
        <dbReference type="Proteomes" id="UP001596972"/>
    </source>
</evidence>
<evidence type="ECO:0000256" key="1">
    <source>
        <dbReference type="ARBA" id="ARBA00022450"/>
    </source>
</evidence>
<dbReference type="PANTHER" id="PTHR45527">
    <property type="entry name" value="NONRIBOSOMAL PEPTIDE SYNTHETASE"/>
    <property type="match status" value="1"/>
</dbReference>
<dbReference type="InterPro" id="IPR029058">
    <property type="entry name" value="AB_hydrolase_fold"/>
</dbReference>
<dbReference type="Gene3D" id="3.30.300.30">
    <property type="match status" value="1"/>
</dbReference>
<feature type="non-terminal residue" evidence="4">
    <location>
        <position position="1"/>
    </location>
</feature>
<dbReference type="SUPFAM" id="SSF47336">
    <property type="entry name" value="ACP-like"/>
    <property type="match status" value="1"/>
</dbReference>
<dbReference type="RefSeq" id="WP_378307768.1">
    <property type="nucleotide sequence ID" value="NZ_JBHTJA010000264.1"/>
</dbReference>
<dbReference type="Pfam" id="PF13193">
    <property type="entry name" value="AMP-binding_C"/>
    <property type="match status" value="1"/>
</dbReference>
<dbReference type="Gene3D" id="3.40.50.1820">
    <property type="entry name" value="alpha/beta hydrolase"/>
    <property type="match status" value="1"/>
</dbReference>
<dbReference type="EMBL" id="JBHTJA010000264">
    <property type="protein sequence ID" value="MFD0906181.1"/>
    <property type="molecule type" value="Genomic_DNA"/>
</dbReference>
<dbReference type="SMART" id="SM00823">
    <property type="entry name" value="PKS_PP"/>
    <property type="match status" value="1"/>
</dbReference>
<feature type="domain" description="Carrier" evidence="3">
    <location>
        <begin position="101"/>
        <end position="175"/>
    </location>
</feature>
<keyword evidence="2" id="KW-0597">Phosphoprotein</keyword>
<evidence type="ECO:0000256" key="2">
    <source>
        <dbReference type="ARBA" id="ARBA00022553"/>
    </source>
</evidence>
<keyword evidence="1" id="KW-0596">Phosphopantetheine</keyword>
<accession>A0ABW3F564</accession>
<dbReference type="InterPro" id="IPR045851">
    <property type="entry name" value="AMP-bd_C_sf"/>
</dbReference>
<dbReference type="PROSITE" id="PS00012">
    <property type="entry name" value="PHOSPHOPANTETHEINE"/>
    <property type="match status" value="1"/>
</dbReference>
<dbReference type="PROSITE" id="PS50075">
    <property type="entry name" value="CARRIER"/>
    <property type="match status" value="1"/>
</dbReference>
<dbReference type="InterPro" id="IPR020806">
    <property type="entry name" value="PKS_PP-bd"/>
</dbReference>
<gene>
    <name evidence="4" type="ORF">ACFQ11_37815</name>
</gene>
<comment type="caution">
    <text evidence="4">The sequence shown here is derived from an EMBL/GenBank/DDBJ whole genome shotgun (WGS) entry which is preliminary data.</text>
</comment>
<protein>
    <submittedName>
        <fullName evidence="4">Phosphopantetheine-binding protein</fullName>
    </submittedName>
</protein>
<proteinExistence type="predicted"/>
<dbReference type="InterPro" id="IPR036736">
    <property type="entry name" value="ACP-like_sf"/>
</dbReference>
<dbReference type="PANTHER" id="PTHR45527:SF1">
    <property type="entry name" value="FATTY ACID SYNTHASE"/>
    <property type="match status" value="1"/>
</dbReference>
<organism evidence="4 5">
    <name type="scientific">Actinomadura sediminis</name>
    <dbReference type="NCBI Taxonomy" id="1038904"/>
    <lineage>
        <taxon>Bacteria</taxon>
        <taxon>Bacillati</taxon>
        <taxon>Actinomycetota</taxon>
        <taxon>Actinomycetes</taxon>
        <taxon>Streptosporangiales</taxon>
        <taxon>Thermomonosporaceae</taxon>
        <taxon>Actinomadura</taxon>
    </lineage>
</organism>
<feature type="non-terminal residue" evidence="4">
    <location>
        <position position="190"/>
    </location>
</feature>
<keyword evidence="5" id="KW-1185">Reference proteome</keyword>
<dbReference type="InterPro" id="IPR006162">
    <property type="entry name" value="Ppantetheine_attach_site"/>
</dbReference>
<dbReference type="Proteomes" id="UP001596972">
    <property type="component" value="Unassembled WGS sequence"/>
</dbReference>
<evidence type="ECO:0000259" key="3">
    <source>
        <dbReference type="PROSITE" id="PS50075"/>
    </source>
</evidence>
<evidence type="ECO:0000313" key="4">
    <source>
        <dbReference type="EMBL" id="MFD0906181.1"/>
    </source>
</evidence>
<dbReference type="SUPFAM" id="SSF56801">
    <property type="entry name" value="Acetyl-CoA synthetase-like"/>
    <property type="match status" value="1"/>
</dbReference>
<dbReference type="Pfam" id="PF00550">
    <property type="entry name" value="PP-binding"/>
    <property type="match status" value="1"/>
</dbReference>
<sequence length="190" mass="20729">DQQVQLRGFRIELGEVEAALTRHEDVRDAAVAVRDERLVAYVVASGVDVSELRRFVGRRLPEYMVPAVVVELDALPLTVNGKLDRKALPEPVLSSKVSSRTPSTPEEETLARLFAEVLNLERVGVDDGFFDLGGDSIIAIQLVSRARQNGLVISPREVFQHQTVEELAAVARPVGEDERVEAEPPGAGIG</sequence>
<dbReference type="InterPro" id="IPR025110">
    <property type="entry name" value="AMP-bd_C"/>
</dbReference>
<dbReference type="InterPro" id="IPR009081">
    <property type="entry name" value="PP-bd_ACP"/>
</dbReference>
<name>A0ABW3F564_9ACTN</name>
<reference evidence="5" key="1">
    <citation type="journal article" date="2019" name="Int. J. Syst. Evol. Microbiol.">
        <title>The Global Catalogue of Microorganisms (GCM) 10K type strain sequencing project: providing services to taxonomists for standard genome sequencing and annotation.</title>
        <authorList>
            <consortium name="The Broad Institute Genomics Platform"/>
            <consortium name="The Broad Institute Genome Sequencing Center for Infectious Disease"/>
            <person name="Wu L."/>
            <person name="Ma J."/>
        </authorList>
    </citation>
    <scope>NUCLEOTIDE SEQUENCE [LARGE SCALE GENOMIC DNA]</scope>
    <source>
        <strain evidence="5">JCM 31202</strain>
    </source>
</reference>